<dbReference type="Proteomes" id="UP000711488">
    <property type="component" value="Unassembled WGS sequence"/>
</dbReference>
<name>A0A6A0HDH3_HYAAZ</name>
<comment type="caution">
    <text evidence="2">The sequence shown here is derived from an EMBL/GenBank/DDBJ whole genome shotgun (WGS) entry which is preliminary data.</text>
</comment>
<protein>
    <submittedName>
        <fullName evidence="2">Uncharacterized protein</fullName>
    </submittedName>
</protein>
<dbReference type="AlphaFoldDB" id="A0A6A0HDH3"/>
<feature type="compositionally biased region" description="Polar residues" evidence="1">
    <location>
        <begin position="52"/>
        <end position="69"/>
    </location>
</feature>
<dbReference type="EMBL" id="JQDR03001933">
    <property type="protein sequence ID" value="KAA0203301.1"/>
    <property type="molecule type" value="Genomic_DNA"/>
</dbReference>
<organism evidence="2">
    <name type="scientific">Hyalella azteca</name>
    <name type="common">Amphipod</name>
    <dbReference type="NCBI Taxonomy" id="294128"/>
    <lineage>
        <taxon>Eukaryota</taxon>
        <taxon>Metazoa</taxon>
        <taxon>Ecdysozoa</taxon>
        <taxon>Arthropoda</taxon>
        <taxon>Crustacea</taxon>
        <taxon>Multicrustacea</taxon>
        <taxon>Malacostraca</taxon>
        <taxon>Eumalacostraca</taxon>
        <taxon>Peracarida</taxon>
        <taxon>Amphipoda</taxon>
        <taxon>Senticaudata</taxon>
        <taxon>Talitrida</taxon>
        <taxon>Talitroidea</taxon>
        <taxon>Hyalellidae</taxon>
        <taxon>Hyalella</taxon>
    </lineage>
</organism>
<sequence>MVELLSPTPRLSLLRTKVEEDPHLDQITILVATKEYLEALLHHLLEAKEGSTLPTSDQFGGNVQGTTPFTGYGGSSVDPPANTYGTPDNSPSPNYGPPNSTPAGEYGPPVTTPSGGYDAPSSPSSKYGAPNLPSDTYGPPVTPSGEYGAPSTPSGEYGAPSPPSGEYGAPSTPSTDYGTPTGTTVSSYETPGSTAIAFGNNQAQDLIRGRDSLHPDLGDDISSYDSRSITFTNPNSTTTDHASILWVFYSIWSSLSHLPNYTVHSSWGAGKPPKEISFGSHGVAIDHFPGNPVDSIDFQASLVHPQVPHSATFLGVSDFIDRAAYEDANRAPKTRKRKKGRNKRRKPRRFIEEEYLL</sequence>
<reference evidence="2" key="2">
    <citation type="journal article" date="2018" name="Environ. Sci. Technol.">
        <title>The Toxicogenome of Hyalella azteca: A Model for Sediment Ecotoxicology and Evolutionary Toxicology.</title>
        <authorList>
            <person name="Poynton H.C."/>
            <person name="Hasenbein S."/>
            <person name="Benoit J.B."/>
            <person name="Sepulveda M.S."/>
            <person name="Poelchau M.F."/>
            <person name="Hughes D.S.T."/>
            <person name="Murali S.C."/>
            <person name="Chen S."/>
            <person name="Glastad K.M."/>
            <person name="Goodisman M.A.D."/>
            <person name="Werren J.H."/>
            <person name="Vineis J.H."/>
            <person name="Bowen J.L."/>
            <person name="Friedrich M."/>
            <person name="Jones J."/>
            <person name="Robertson H.M."/>
            <person name="Feyereisen R."/>
            <person name="Mechler-Hickson A."/>
            <person name="Mathers N."/>
            <person name="Lee C.E."/>
            <person name="Colbourne J.K."/>
            <person name="Biales A."/>
            <person name="Johnston J.S."/>
            <person name="Wellborn G.A."/>
            <person name="Rosendale A.J."/>
            <person name="Cridge A.G."/>
            <person name="Munoz-Torres M.C."/>
            <person name="Bain P.A."/>
            <person name="Manny A.R."/>
            <person name="Major K.M."/>
            <person name="Lambert F.N."/>
            <person name="Vulpe C.D."/>
            <person name="Tuck P."/>
            <person name="Blalock B.J."/>
            <person name="Lin Y.Y."/>
            <person name="Smith M.E."/>
            <person name="Ochoa-Acuna H."/>
            <person name="Chen M.M."/>
            <person name="Childers C.P."/>
            <person name="Qu J."/>
            <person name="Dugan S."/>
            <person name="Lee S.L."/>
            <person name="Chao H."/>
            <person name="Dinh H."/>
            <person name="Han Y."/>
            <person name="Doddapaneni H."/>
            <person name="Worley K.C."/>
            <person name="Muzny D.M."/>
            <person name="Gibbs R.A."/>
            <person name="Richards S."/>
        </authorList>
    </citation>
    <scope>NUCLEOTIDE SEQUENCE</scope>
    <source>
        <strain evidence="2">HAZT.00-mixed</strain>
        <tissue evidence="2">Whole organism</tissue>
    </source>
</reference>
<accession>A0A6A0HDH3</accession>
<reference evidence="2" key="3">
    <citation type="submission" date="2019-06" db="EMBL/GenBank/DDBJ databases">
        <authorList>
            <person name="Poynton C."/>
            <person name="Hasenbein S."/>
            <person name="Benoit J.B."/>
            <person name="Sepulveda M.S."/>
            <person name="Poelchau M.F."/>
            <person name="Murali S.C."/>
            <person name="Chen S."/>
            <person name="Glastad K.M."/>
            <person name="Werren J.H."/>
            <person name="Vineis J.H."/>
            <person name="Bowen J.L."/>
            <person name="Friedrich M."/>
            <person name="Jones J."/>
            <person name="Robertson H.M."/>
            <person name="Feyereisen R."/>
            <person name="Mechler-Hickson A."/>
            <person name="Mathers N."/>
            <person name="Lee C.E."/>
            <person name="Colbourne J.K."/>
            <person name="Biales A."/>
            <person name="Johnston J.S."/>
            <person name="Wellborn G.A."/>
            <person name="Rosendale A.J."/>
            <person name="Cridge A.G."/>
            <person name="Munoz-Torres M.C."/>
            <person name="Bain P.A."/>
            <person name="Manny A.R."/>
            <person name="Major K.M."/>
            <person name="Lambert F.N."/>
            <person name="Vulpe C.D."/>
            <person name="Tuck P."/>
            <person name="Blalock B.J."/>
            <person name="Lin Y.-Y."/>
            <person name="Smith M.E."/>
            <person name="Ochoa-Acuna H."/>
            <person name="Chen M.-J.M."/>
            <person name="Childers C.P."/>
            <person name="Qu J."/>
            <person name="Dugan S."/>
            <person name="Lee S.L."/>
            <person name="Chao H."/>
            <person name="Dinh H."/>
            <person name="Han Y."/>
            <person name="Doddapaneni H."/>
            <person name="Worley K.C."/>
            <person name="Muzny D.M."/>
            <person name="Gibbs R.A."/>
            <person name="Richards S."/>
        </authorList>
    </citation>
    <scope>NUCLEOTIDE SEQUENCE</scope>
    <source>
        <strain evidence="2">HAZT.00-mixed</strain>
        <tissue evidence="2">Whole organism</tissue>
    </source>
</reference>
<evidence type="ECO:0000313" key="2">
    <source>
        <dbReference type="EMBL" id="KAA0203301.1"/>
    </source>
</evidence>
<evidence type="ECO:0000256" key="1">
    <source>
        <dbReference type="SAM" id="MobiDB-lite"/>
    </source>
</evidence>
<proteinExistence type="predicted"/>
<reference evidence="2" key="1">
    <citation type="submission" date="2014-08" db="EMBL/GenBank/DDBJ databases">
        <authorList>
            <person name="Murali S."/>
            <person name="Richards S."/>
            <person name="Bandaranaike D."/>
            <person name="Bellair M."/>
            <person name="Blankenburg K."/>
            <person name="Chao H."/>
            <person name="Dinh H."/>
            <person name="Doddapaneni H."/>
            <person name="Dugan-Rocha S."/>
            <person name="Elkadiri S."/>
            <person name="Gnanaolivu R."/>
            <person name="Hughes D."/>
            <person name="Lee S."/>
            <person name="Li M."/>
            <person name="Ming W."/>
            <person name="Munidasa M."/>
            <person name="Muniz J."/>
            <person name="Nguyen L."/>
            <person name="Osuji N."/>
            <person name="Pu L.-L."/>
            <person name="Puazo M."/>
            <person name="Skinner E."/>
            <person name="Qu C."/>
            <person name="Quiroz J."/>
            <person name="Raj R."/>
            <person name="Weissenberger G."/>
            <person name="Xin Y."/>
            <person name="Zou X."/>
            <person name="Han Y."/>
            <person name="Worley K."/>
            <person name="Muzny D."/>
            <person name="Gibbs R."/>
        </authorList>
    </citation>
    <scope>NUCLEOTIDE SEQUENCE</scope>
    <source>
        <strain evidence="2">HAZT.00-mixed</strain>
        <tissue evidence="2">Whole organism</tissue>
    </source>
</reference>
<feature type="compositionally biased region" description="Polar residues" evidence="1">
    <location>
        <begin position="171"/>
        <end position="194"/>
    </location>
</feature>
<feature type="region of interest" description="Disordered" evidence="1">
    <location>
        <begin position="52"/>
        <end position="194"/>
    </location>
</feature>
<gene>
    <name evidence="2" type="ORF">HAZT_HAZT001968</name>
</gene>
<dbReference type="OrthoDB" id="8021718at2759"/>